<keyword evidence="1" id="KW-0472">Membrane</keyword>
<dbReference type="AlphaFoldDB" id="A0A9D9D9I1"/>
<comment type="caution">
    <text evidence="2">The sequence shown here is derived from an EMBL/GenBank/DDBJ whole genome shotgun (WGS) entry which is preliminary data.</text>
</comment>
<proteinExistence type="predicted"/>
<dbReference type="Proteomes" id="UP000823631">
    <property type="component" value="Unassembled WGS sequence"/>
</dbReference>
<organism evidence="2 3">
    <name type="scientific">Candidatus Avisuccinivibrio stercorigallinarum</name>
    <dbReference type="NCBI Taxonomy" id="2840704"/>
    <lineage>
        <taxon>Bacteria</taxon>
        <taxon>Pseudomonadati</taxon>
        <taxon>Pseudomonadota</taxon>
        <taxon>Gammaproteobacteria</taxon>
        <taxon>Aeromonadales</taxon>
        <taxon>Succinivibrionaceae</taxon>
        <taxon>Succinivibrionaceae incertae sedis</taxon>
        <taxon>Candidatus Avisuccinivibrio</taxon>
    </lineage>
</organism>
<protein>
    <submittedName>
        <fullName evidence="2">Uncharacterized protein</fullName>
    </submittedName>
</protein>
<evidence type="ECO:0000313" key="2">
    <source>
        <dbReference type="EMBL" id="MBO8415564.1"/>
    </source>
</evidence>
<feature type="transmembrane region" description="Helical" evidence="1">
    <location>
        <begin position="174"/>
        <end position="195"/>
    </location>
</feature>
<name>A0A9D9D9I1_9GAMM</name>
<feature type="transmembrane region" description="Helical" evidence="1">
    <location>
        <begin position="201"/>
        <end position="224"/>
    </location>
</feature>
<dbReference type="EMBL" id="JADINH010000090">
    <property type="protein sequence ID" value="MBO8415564.1"/>
    <property type="molecule type" value="Genomic_DNA"/>
</dbReference>
<reference evidence="2" key="2">
    <citation type="journal article" date="2021" name="PeerJ">
        <title>Extensive microbial diversity within the chicken gut microbiome revealed by metagenomics and culture.</title>
        <authorList>
            <person name="Gilroy R."/>
            <person name="Ravi A."/>
            <person name="Getino M."/>
            <person name="Pursley I."/>
            <person name="Horton D.L."/>
            <person name="Alikhan N.F."/>
            <person name="Baker D."/>
            <person name="Gharbi K."/>
            <person name="Hall N."/>
            <person name="Watson M."/>
            <person name="Adriaenssens E.M."/>
            <person name="Foster-Nyarko E."/>
            <person name="Jarju S."/>
            <person name="Secka A."/>
            <person name="Antonio M."/>
            <person name="Oren A."/>
            <person name="Chaudhuri R.R."/>
            <person name="La Ragione R."/>
            <person name="Hildebrand F."/>
            <person name="Pallen M.J."/>
        </authorList>
    </citation>
    <scope>NUCLEOTIDE SEQUENCE</scope>
    <source>
        <strain evidence="2">17213</strain>
    </source>
</reference>
<sequence>MYGTIIAVNQRQLDISAQDKIYQAELSADLAKPTPGDQAEFEPLAAPSVLQKGAGRLIQISKAQLPQDIAWSGGNYVEGHQVQDMDSSFELCTEGADFGQCCTLLAKKAQEAHANALLQFKVEFVKRPLHQPRLCRLSAVPAQIKGEVYKPEPGISLQLPTKFLRRNSPNNAAVRYRIVLLICLLMIVEPCLASLTRQGLWPVIIGEGLMAALPIFCLAAALLSNPRRLVFYLRKAKRGPLKA</sequence>
<keyword evidence="1" id="KW-1133">Transmembrane helix</keyword>
<gene>
    <name evidence="2" type="ORF">IAB19_04180</name>
</gene>
<evidence type="ECO:0000256" key="1">
    <source>
        <dbReference type="SAM" id="Phobius"/>
    </source>
</evidence>
<reference evidence="2" key="1">
    <citation type="submission" date="2020-10" db="EMBL/GenBank/DDBJ databases">
        <authorList>
            <person name="Gilroy R."/>
        </authorList>
    </citation>
    <scope>NUCLEOTIDE SEQUENCE</scope>
    <source>
        <strain evidence="2">17213</strain>
    </source>
</reference>
<keyword evidence="1" id="KW-0812">Transmembrane</keyword>
<accession>A0A9D9D9I1</accession>
<evidence type="ECO:0000313" key="3">
    <source>
        <dbReference type="Proteomes" id="UP000823631"/>
    </source>
</evidence>